<dbReference type="InterPro" id="IPR037951">
    <property type="entry name" value="MopB_CT_YdeP"/>
</dbReference>
<evidence type="ECO:0000256" key="7">
    <source>
        <dbReference type="ARBA" id="ARBA00023002"/>
    </source>
</evidence>
<dbReference type="eggNOG" id="COG0243">
    <property type="taxonomic scope" value="Bacteria"/>
</dbReference>
<evidence type="ECO:0000256" key="5">
    <source>
        <dbReference type="ARBA" id="ARBA00022505"/>
    </source>
</evidence>
<sequence length="772" mass="85768">MTDRKQTHQRDDLPHYDQPSGGWGSLSSVARHMGQDHPSPGVIDTLRRQNKPGGHMCTSCAWTKPPNPHVAEFCENGAKATIWDLTRDRCGPDFFARHTVSELRGWPDYELEIQGRLTHPMRYDPASDKYVEATWDEAFEGIGATLREIRAKNPKSVVFYASGRASLETSYLYALLARLYGNNNLPDSSNMCHETTSVGLKKVTGSPVGTCVLSDFDHCDMIIFMGQNTGTNSPRFLHPLRAAKKRGCKIVTFNPVREAGLVTFRDPQNPVEMLAGKETVISDRYLQLKPGSDVAVLAGLCKRVFEIDDEQGGGVIDRQFVAQHTSGWPAFEAAIRATEWAEIERITGLRRDDIAEVGEMYCNSDKVIGIYGMGLTQHVHGSLNIAMYVNLLLMRGNIGREGAGISPVRGHSNVQGQRTVGISEKPELVPLDRIDEMFGFESPRDTGTTTIEAVQGVLDGSVRGFVGLGGNFARAIPDQGRTDPAWQKLDLNVQIATKLNRSHTLVGREAWLLPCLVRAEMDMQATGPQAVSMEDSLSMIHGSQGRREPASKMLRSEPFIVAGIAKATLDPNPKVKWDDWVGDYALIRDLIEATYPDKFERFNDRLFQPGGFHKGNPARERQWQTETGRAIFTAPDTLSALGQAPDAQSYTLVTVRSNDQFNTTIYGFHDRLRGLETDRQVVMMNPEMIARAGLREGQEVTLCCAVEDGETREVGGLRVIAYDLPDDTVLAYYPETNPLVPLGYHDRLSKTPAYKGVPVRIRGLSRRISRHW</sequence>
<dbReference type="Gene3D" id="3.40.50.740">
    <property type="match status" value="1"/>
</dbReference>
<protein>
    <submittedName>
        <fullName evidence="13">Putative formate dehydrogenase oxidoreductase protein</fullName>
    </submittedName>
</protein>
<keyword evidence="5" id="KW-0500">Molybdenum</keyword>
<geneLocation type="plasmid" evidence="13 14">
    <name>pLokhon02</name>
</geneLocation>
<evidence type="ECO:0000256" key="1">
    <source>
        <dbReference type="ARBA" id="ARBA00001942"/>
    </source>
</evidence>
<keyword evidence="14" id="KW-1185">Reference proteome</keyword>
<evidence type="ECO:0000313" key="14">
    <source>
        <dbReference type="Proteomes" id="UP000025047"/>
    </source>
</evidence>
<dbReference type="GO" id="GO:0016020">
    <property type="term" value="C:membrane"/>
    <property type="evidence" value="ECO:0007669"/>
    <property type="project" value="TreeGrafter"/>
</dbReference>
<dbReference type="HOGENOM" id="CLU_000422_16_1_5"/>
<gene>
    <name evidence="13" type="ORF">Lokhon_00161</name>
</gene>
<keyword evidence="8" id="KW-0408">Iron</keyword>
<dbReference type="PATRIC" id="fig|1122180.6.peg.166"/>
<feature type="domain" description="Molybdopterin dinucleotide-binding" evidence="12">
    <location>
        <begin position="651"/>
        <end position="758"/>
    </location>
</feature>
<evidence type="ECO:0000259" key="12">
    <source>
        <dbReference type="Pfam" id="PF01568"/>
    </source>
</evidence>
<evidence type="ECO:0000259" key="11">
    <source>
        <dbReference type="Pfam" id="PF00384"/>
    </source>
</evidence>
<evidence type="ECO:0000313" key="13">
    <source>
        <dbReference type="EMBL" id="EYD70407.1"/>
    </source>
</evidence>
<dbReference type="Pfam" id="PF01568">
    <property type="entry name" value="Molydop_binding"/>
    <property type="match status" value="1"/>
</dbReference>
<dbReference type="InterPro" id="IPR009010">
    <property type="entry name" value="Asp_de-COase-like_dom_sf"/>
</dbReference>
<dbReference type="NCBIfam" id="TIGR01701">
    <property type="entry name" value="Fdhalpha-like"/>
    <property type="match status" value="1"/>
</dbReference>
<keyword evidence="9" id="KW-0411">Iron-sulfur</keyword>
<name>A0A017H797_9RHOB</name>
<dbReference type="OrthoDB" id="5287431at2"/>
<evidence type="ECO:0000256" key="9">
    <source>
        <dbReference type="ARBA" id="ARBA00023014"/>
    </source>
</evidence>
<keyword evidence="6" id="KW-0479">Metal-binding</keyword>
<dbReference type="PIRSF" id="PIRSF000144">
    <property type="entry name" value="CbbBc"/>
    <property type="match status" value="1"/>
</dbReference>
<organism evidence="13 14">
    <name type="scientific">Limimaricola hongkongensis DSM 17492</name>
    <dbReference type="NCBI Taxonomy" id="1122180"/>
    <lineage>
        <taxon>Bacteria</taxon>
        <taxon>Pseudomonadati</taxon>
        <taxon>Pseudomonadota</taxon>
        <taxon>Alphaproteobacteria</taxon>
        <taxon>Rhodobacterales</taxon>
        <taxon>Paracoccaceae</taxon>
        <taxon>Limimaricola</taxon>
    </lineage>
</organism>
<dbReference type="GO" id="GO:0008863">
    <property type="term" value="F:formate dehydrogenase (NAD+) activity"/>
    <property type="evidence" value="ECO:0007669"/>
    <property type="project" value="InterPro"/>
</dbReference>
<evidence type="ECO:0000256" key="6">
    <source>
        <dbReference type="ARBA" id="ARBA00022723"/>
    </source>
</evidence>
<dbReference type="Pfam" id="PF00384">
    <property type="entry name" value="Molybdopterin"/>
    <property type="match status" value="1"/>
</dbReference>
<keyword evidence="4" id="KW-0004">4Fe-4S</keyword>
<evidence type="ECO:0000256" key="8">
    <source>
        <dbReference type="ARBA" id="ARBA00023004"/>
    </source>
</evidence>
<dbReference type="InterPro" id="IPR006656">
    <property type="entry name" value="Mopterin_OxRdtase"/>
</dbReference>
<dbReference type="GO" id="GO:0030151">
    <property type="term" value="F:molybdenum ion binding"/>
    <property type="evidence" value="ECO:0007669"/>
    <property type="project" value="InterPro"/>
</dbReference>
<dbReference type="PANTHER" id="PTHR43105:SF4">
    <property type="entry name" value="PROTEIN YDEP"/>
    <property type="match status" value="1"/>
</dbReference>
<dbReference type="PANTHER" id="PTHR43105">
    <property type="entry name" value="RESPIRATORY NITRATE REDUCTASE"/>
    <property type="match status" value="1"/>
</dbReference>
<comment type="caution">
    <text evidence="13">The sequence shown here is derived from an EMBL/GenBank/DDBJ whole genome shotgun (WGS) entry which is preliminary data.</text>
</comment>
<dbReference type="SUPFAM" id="SSF50692">
    <property type="entry name" value="ADC-like"/>
    <property type="match status" value="1"/>
</dbReference>
<dbReference type="SUPFAM" id="SSF53706">
    <property type="entry name" value="Formate dehydrogenase/DMSO reductase, domains 1-3"/>
    <property type="match status" value="1"/>
</dbReference>
<dbReference type="InterPro" id="IPR010046">
    <property type="entry name" value="Mopterin_OxRdtse_a_bac"/>
</dbReference>
<feature type="region of interest" description="Disordered" evidence="10">
    <location>
        <begin position="1"/>
        <end position="50"/>
    </location>
</feature>
<dbReference type="CDD" id="cd02767">
    <property type="entry name" value="MopB_ydeP"/>
    <property type="match status" value="1"/>
</dbReference>
<feature type="compositionally biased region" description="Basic and acidic residues" evidence="10">
    <location>
        <begin position="1"/>
        <end position="15"/>
    </location>
</feature>
<keyword evidence="13" id="KW-0614">Plasmid</keyword>
<accession>A0A017H797</accession>
<dbReference type="AlphaFoldDB" id="A0A017H797"/>
<dbReference type="GO" id="GO:0043546">
    <property type="term" value="F:molybdopterin cofactor binding"/>
    <property type="evidence" value="ECO:0007669"/>
    <property type="project" value="InterPro"/>
</dbReference>
<comment type="cofactor">
    <cofactor evidence="1">
        <name>Mo-bis(molybdopterin guanine dinucleotide)</name>
        <dbReference type="ChEBI" id="CHEBI:60539"/>
    </cofactor>
</comment>
<dbReference type="CDD" id="cd02787">
    <property type="entry name" value="MopB_CT_ydeP"/>
    <property type="match status" value="1"/>
</dbReference>
<dbReference type="InterPro" id="IPR050123">
    <property type="entry name" value="Prok_molybdopt-oxidoreductase"/>
</dbReference>
<evidence type="ECO:0000256" key="10">
    <source>
        <dbReference type="SAM" id="MobiDB-lite"/>
    </source>
</evidence>
<dbReference type="GO" id="GO:1990204">
    <property type="term" value="C:oxidoreductase complex"/>
    <property type="evidence" value="ECO:0007669"/>
    <property type="project" value="UniProtKB-ARBA"/>
</dbReference>
<evidence type="ECO:0000256" key="2">
    <source>
        <dbReference type="ARBA" id="ARBA00001966"/>
    </source>
</evidence>
<dbReference type="InterPro" id="IPR006657">
    <property type="entry name" value="MoPterin_dinucl-bd_dom"/>
</dbReference>
<comment type="similarity">
    <text evidence="3">Belongs to the prokaryotic molybdopterin-containing oxidoreductase family.</text>
</comment>
<dbReference type="InterPro" id="IPR041953">
    <property type="entry name" value="YdeP_MopB"/>
</dbReference>
<dbReference type="EMBL" id="APGJ01000010">
    <property type="protein sequence ID" value="EYD70407.1"/>
    <property type="molecule type" value="Genomic_DNA"/>
</dbReference>
<dbReference type="Gene3D" id="3.40.228.10">
    <property type="entry name" value="Dimethylsulfoxide Reductase, domain 2"/>
    <property type="match status" value="1"/>
</dbReference>
<dbReference type="GO" id="GO:0051539">
    <property type="term" value="F:4 iron, 4 sulfur cluster binding"/>
    <property type="evidence" value="ECO:0007669"/>
    <property type="project" value="UniProtKB-KW"/>
</dbReference>
<feature type="domain" description="Molybdopterin oxidoreductase" evidence="11">
    <location>
        <begin position="116"/>
        <end position="491"/>
    </location>
</feature>
<evidence type="ECO:0000256" key="4">
    <source>
        <dbReference type="ARBA" id="ARBA00022485"/>
    </source>
</evidence>
<dbReference type="RefSeq" id="WP_036082229.1">
    <property type="nucleotide sequence ID" value="NZ_CM002676.1"/>
</dbReference>
<dbReference type="Proteomes" id="UP000025047">
    <property type="component" value="Plasmid pLokhon02"/>
</dbReference>
<dbReference type="GO" id="GO:0045333">
    <property type="term" value="P:cellular respiration"/>
    <property type="evidence" value="ECO:0007669"/>
    <property type="project" value="UniProtKB-ARBA"/>
</dbReference>
<comment type="cofactor">
    <cofactor evidence="2">
        <name>[4Fe-4S] cluster</name>
        <dbReference type="ChEBI" id="CHEBI:49883"/>
    </cofactor>
</comment>
<reference evidence="13 14" key="1">
    <citation type="submission" date="2013-03" db="EMBL/GenBank/DDBJ databases">
        <authorList>
            <person name="Fiebig A."/>
            <person name="Goeker M."/>
            <person name="Klenk H.-P.P."/>
        </authorList>
    </citation>
    <scope>NUCLEOTIDE SEQUENCE [LARGE SCALE GENOMIC DNA]</scope>
    <source>
        <strain evidence="13 14">DSM 17492</strain>
        <plasmid evidence="13 14">pLokhon02</plasmid>
    </source>
</reference>
<keyword evidence="7" id="KW-0560">Oxidoreductase</keyword>
<proteinExistence type="inferred from homology"/>
<evidence type="ECO:0000256" key="3">
    <source>
        <dbReference type="ARBA" id="ARBA00010312"/>
    </source>
</evidence>